<sequence length="43" mass="4786">MWLFVMGVTELLPIVWVAMGRRVQSLANKEAVSVTANAPLDRD</sequence>
<evidence type="ECO:0000313" key="1">
    <source>
        <dbReference type="EMBL" id="VTR94216.1"/>
    </source>
</evidence>
<keyword evidence="2" id="KW-1185">Reference proteome</keyword>
<dbReference type="EMBL" id="LR593886">
    <property type="protein sequence ID" value="VTR94216.1"/>
    <property type="molecule type" value="Genomic_DNA"/>
</dbReference>
<accession>A0A6P2D0V1</accession>
<organism evidence="1 2">
    <name type="scientific">Gemmata massiliana</name>
    <dbReference type="NCBI Taxonomy" id="1210884"/>
    <lineage>
        <taxon>Bacteria</taxon>
        <taxon>Pseudomonadati</taxon>
        <taxon>Planctomycetota</taxon>
        <taxon>Planctomycetia</taxon>
        <taxon>Gemmatales</taxon>
        <taxon>Gemmataceae</taxon>
        <taxon>Gemmata</taxon>
    </lineage>
</organism>
<protein>
    <submittedName>
        <fullName evidence="1">Uncharacterized protein</fullName>
    </submittedName>
</protein>
<reference evidence="1 2" key="1">
    <citation type="submission" date="2019-05" db="EMBL/GenBank/DDBJ databases">
        <authorList>
            <consortium name="Science for Life Laboratories"/>
        </authorList>
    </citation>
    <scope>NUCLEOTIDE SEQUENCE [LARGE SCALE GENOMIC DNA]</scope>
    <source>
        <strain evidence="1">Soil9</strain>
    </source>
</reference>
<dbReference type="KEGG" id="gms:SOIL9_34980"/>
<name>A0A6P2D0V1_9BACT</name>
<evidence type="ECO:0000313" key="2">
    <source>
        <dbReference type="Proteomes" id="UP000464178"/>
    </source>
</evidence>
<proteinExistence type="predicted"/>
<dbReference type="Proteomes" id="UP000464178">
    <property type="component" value="Chromosome"/>
</dbReference>
<gene>
    <name evidence="1" type="ORF">SOIL9_34980</name>
</gene>
<dbReference type="AlphaFoldDB" id="A0A6P2D0V1"/>